<dbReference type="Gene3D" id="3.60.15.10">
    <property type="entry name" value="Ribonuclease Z/Hydroxyacylglutathione hydrolase-like"/>
    <property type="match status" value="1"/>
</dbReference>
<dbReference type="InterPro" id="IPR050855">
    <property type="entry name" value="NDM-1-like"/>
</dbReference>
<proteinExistence type="predicted"/>
<dbReference type="GO" id="GO:0016787">
    <property type="term" value="F:hydrolase activity"/>
    <property type="evidence" value="ECO:0007669"/>
    <property type="project" value="UniProtKB-KW"/>
</dbReference>
<accession>A0A495JD46</accession>
<evidence type="ECO:0000259" key="1">
    <source>
        <dbReference type="SMART" id="SM00849"/>
    </source>
</evidence>
<gene>
    <name evidence="2" type="ORF">BDK92_1208</name>
</gene>
<dbReference type="Proteomes" id="UP000277671">
    <property type="component" value="Unassembled WGS sequence"/>
</dbReference>
<evidence type="ECO:0000313" key="3">
    <source>
        <dbReference type="Proteomes" id="UP000277671"/>
    </source>
</evidence>
<sequence>MSIGFDEVGERVYLLRHPVLDVNVTLVVGDDRALLVDTLSTATQAAELAVAVRALTGHPWILVNTHHHFDHCFGNATLVGEVTGPVYAHTAAAARLRDQPELVRQQAYDEMRDREPALAEELTRTTILAPTHTVHLESTLDLGGRTVVLRHLGRGHTDGDLVVQVPDADLLVAGDLVESSGPPSFDDSYPLEWPETVAELLRLTTPNTVTVPGHGPVFDTDQVRAQHEQLATLAWLIRDGHADGAPAERVAARAPFGPEVTLPAIRLGYAELGGDT</sequence>
<name>A0A495JD46_9ACTN</name>
<dbReference type="RefSeq" id="WP_121155341.1">
    <property type="nucleotide sequence ID" value="NZ_RBKT01000001.1"/>
</dbReference>
<keyword evidence="2" id="KW-0378">Hydrolase</keyword>
<evidence type="ECO:0000313" key="2">
    <source>
        <dbReference type="EMBL" id="RKR86936.1"/>
    </source>
</evidence>
<keyword evidence="3" id="KW-1185">Reference proteome</keyword>
<dbReference type="InterPro" id="IPR001279">
    <property type="entry name" value="Metallo-B-lactamas"/>
</dbReference>
<dbReference type="SMART" id="SM00849">
    <property type="entry name" value="Lactamase_B"/>
    <property type="match status" value="1"/>
</dbReference>
<dbReference type="PANTHER" id="PTHR42951:SF4">
    <property type="entry name" value="ACYL-COENZYME A THIOESTERASE MBLAC2"/>
    <property type="match status" value="1"/>
</dbReference>
<dbReference type="Pfam" id="PF00753">
    <property type="entry name" value="Lactamase_B"/>
    <property type="match status" value="1"/>
</dbReference>
<dbReference type="EMBL" id="RBKT01000001">
    <property type="protein sequence ID" value="RKR86936.1"/>
    <property type="molecule type" value="Genomic_DNA"/>
</dbReference>
<comment type="caution">
    <text evidence="2">The sequence shown here is derived from an EMBL/GenBank/DDBJ whole genome shotgun (WGS) entry which is preliminary data.</text>
</comment>
<dbReference type="SUPFAM" id="SSF56281">
    <property type="entry name" value="Metallo-hydrolase/oxidoreductase"/>
    <property type="match status" value="1"/>
</dbReference>
<dbReference type="PANTHER" id="PTHR42951">
    <property type="entry name" value="METALLO-BETA-LACTAMASE DOMAIN-CONTAINING"/>
    <property type="match status" value="1"/>
</dbReference>
<feature type="domain" description="Metallo-beta-lactamase" evidence="1">
    <location>
        <begin position="21"/>
        <end position="214"/>
    </location>
</feature>
<reference evidence="2 3" key="1">
    <citation type="submission" date="2018-10" db="EMBL/GenBank/DDBJ databases">
        <title>Sequencing the genomes of 1000 actinobacteria strains.</title>
        <authorList>
            <person name="Klenk H.-P."/>
        </authorList>
    </citation>
    <scope>NUCLEOTIDE SEQUENCE [LARGE SCALE GENOMIC DNA]</scope>
    <source>
        <strain evidence="2 3">DSM 45175</strain>
    </source>
</reference>
<dbReference type="AlphaFoldDB" id="A0A495JD46"/>
<organism evidence="2 3">
    <name type="scientific">Micromonospora pisi</name>
    <dbReference type="NCBI Taxonomy" id="589240"/>
    <lineage>
        <taxon>Bacteria</taxon>
        <taxon>Bacillati</taxon>
        <taxon>Actinomycetota</taxon>
        <taxon>Actinomycetes</taxon>
        <taxon>Micromonosporales</taxon>
        <taxon>Micromonosporaceae</taxon>
        <taxon>Micromonospora</taxon>
    </lineage>
</organism>
<dbReference type="OrthoDB" id="420651at2"/>
<dbReference type="InterPro" id="IPR036866">
    <property type="entry name" value="RibonucZ/Hydroxyglut_hydro"/>
</dbReference>
<protein>
    <submittedName>
        <fullName evidence="2">Glyoxylase-like metal-dependent hydrolase (Beta-lactamase superfamily II)</fullName>
    </submittedName>
</protein>
<dbReference type="CDD" id="cd16282">
    <property type="entry name" value="metallo-hydrolase-like_MBL-fold"/>
    <property type="match status" value="1"/>
</dbReference>